<dbReference type="Gene3D" id="1.10.8.10">
    <property type="entry name" value="DNA helicase RuvA subunit, C-terminal domain"/>
    <property type="match status" value="1"/>
</dbReference>
<keyword evidence="10 13" id="KW-0472">Membrane</keyword>
<evidence type="ECO:0000256" key="11">
    <source>
        <dbReference type="PROSITE-ProRule" id="PRU00175"/>
    </source>
</evidence>
<dbReference type="EMBL" id="BNJQ01000017">
    <property type="protein sequence ID" value="GHP07521.1"/>
    <property type="molecule type" value="Genomic_DNA"/>
</dbReference>
<evidence type="ECO:0000256" key="1">
    <source>
        <dbReference type="ARBA" id="ARBA00004141"/>
    </source>
</evidence>
<reference evidence="16" key="1">
    <citation type="submission" date="2020-10" db="EMBL/GenBank/DDBJ databases">
        <title>Unveiling of a novel bifunctional photoreceptor, Dualchrome1, isolated from a cosmopolitan green alga.</title>
        <authorList>
            <person name="Suzuki S."/>
            <person name="Kawachi M."/>
        </authorList>
    </citation>
    <scope>NUCLEOTIDE SEQUENCE</scope>
    <source>
        <strain evidence="16">NIES 2893</strain>
    </source>
</reference>
<evidence type="ECO:0000256" key="8">
    <source>
        <dbReference type="ARBA" id="ARBA00022833"/>
    </source>
</evidence>
<dbReference type="Gene3D" id="3.30.40.10">
    <property type="entry name" value="Zinc/RING finger domain, C3HC4 (zinc finger)"/>
    <property type="match status" value="1"/>
</dbReference>
<feature type="transmembrane region" description="Helical" evidence="13">
    <location>
        <begin position="112"/>
        <end position="133"/>
    </location>
</feature>
<protein>
    <recommendedName>
        <fullName evidence="18">RING-type domain-containing protein</fullName>
    </recommendedName>
</protein>
<dbReference type="InterPro" id="IPR013083">
    <property type="entry name" value="Znf_RING/FYVE/PHD"/>
</dbReference>
<keyword evidence="5" id="KW-0479">Metal-binding</keyword>
<feature type="region of interest" description="Disordered" evidence="12">
    <location>
        <begin position="14"/>
        <end position="54"/>
    </location>
</feature>
<dbReference type="InterPro" id="IPR057992">
    <property type="entry name" value="TPR_SYVN1_N"/>
</dbReference>
<evidence type="ECO:0000259" key="15">
    <source>
        <dbReference type="PROSITE" id="PS51140"/>
    </source>
</evidence>
<dbReference type="SMART" id="SM00546">
    <property type="entry name" value="CUE"/>
    <property type="match status" value="1"/>
</dbReference>
<evidence type="ECO:0008006" key="18">
    <source>
        <dbReference type="Google" id="ProtNLM"/>
    </source>
</evidence>
<evidence type="ECO:0000313" key="17">
    <source>
        <dbReference type="Proteomes" id="UP000660262"/>
    </source>
</evidence>
<dbReference type="GO" id="GO:0016567">
    <property type="term" value="P:protein ubiquitination"/>
    <property type="evidence" value="ECO:0007669"/>
    <property type="project" value="TreeGrafter"/>
</dbReference>
<evidence type="ECO:0000256" key="9">
    <source>
        <dbReference type="ARBA" id="ARBA00022989"/>
    </source>
</evidence>
<dbReference type="Pfam" id="PF25563">
    <property type="entry name" value="TPR_SYVN1_N"/>
    <property type="match status" value="1"/>
</dbReference>
<dbReference type="InterPro" id="IPR001841">
    <property type="entry name" value="Znf_RING"/>
</dbReference>
<dbReference type="PROSITE" id="PS50089">
    <property type="entry name" value="ZF_RING_2"/>
    <property type="match status" value="1"/>
</dbReference>
<keyword evidence="4 13" id="KW-0812">Transmembrane</keyword>
<dbReference type="Proteomes" id="UP000660262">
    <property type="component" value="Unassembled WGS sequence"/>
</dbReference>
<proteinExistence type="predicted"/>
<dbReference type="SUPFAM" id="SSF57850">
    <property type="entry name" value="RING/U-box"/>
    <property type="match status" value="1"/>
</dbReference>
<keyword evidence="8" id="KW-0862">Zinc</keyword>
<dbReference type="PROSITE" id="PS51140">
    <property type="entry name" value="CUE"/>
    <property type="match status" value="1"/>
</dbReference>
<accession>A0A830HPZ6</accession>
<dbReference type="GO" id="GO:0043130">
    <property type="term" value="F:ubiquitin binding"/>
    <property type="evidence" value="ECO:0007669"/>
    <property type="project" value="InterPro"/>
</dbReference>
<dbReference type="PANTHER" id="PTHR15067:SF4">
    <property type="entry name" value="E3 UBIQUITIN-PROTEIN LIGASE RNF8"/>
    <property type="match status" value="1"/>
</dbReference>
<dbReference type="GO" id="GO:0016020">
    <property type="term" value="C:membrane"/>
    <property type="evidence" value="ECO:0007669"/>
    <property type="project" value="UniProtKB-SubCell"/>
</dbReference>
<keyword evidence="17" id="KW-1185">Reference proteome</keyword>
<comment type="subcellular location">
    <subcellularLocation>
        <location evidence="1">Membrane</location>
        <topology evidence="1">Multi-pass membrane protein</topology>
    </subcellularLocation>
</comment>
<comment type="caution">
    <text evidence="16">The sequence shown here is derived from an EMBL/GenBank/DDBJ whole genome shotgun (WGS) entry which is preliminary data.</text>
</comment>
<keyword evidence="7" id="KW-0833">Ubl conjugation pathway</keyword>
<evidence type="ECO:0000313" key="16">
    <source>
        <dbReference type="EMBL" id="GHP07521.1"/>
    </source>
</evidence>
<evidence type="ECO:0000256" key="13">
    <source>
        <dbReference type="SAM" id="Phobius"/>
    </source>
</evidence>
<dbReference type="OrthoDB" id="7759664at2759"/>
<feature type="transmembrane region" description="Helical" evidence="13">
    <location>
        <begin position="160"/>
        <end position="182"/>
    </location>
</feature>
<evidence type="ECO:0000256" key="6">
    <source>
        <dbReference type="ARBA" id="ARBA00022771"/>
    </source>
</evidence>
<evidence type="ECO:0000256" key="10">
    <source>
        <dbReference type="ARBA" id="ARBA00023136"/>
    </source>
</evidence>
<evidence type="ECO:0000256" key="2">
    <source>
        <dbReference type="ARBA" id="ARBA00004906"/>
    </source>
</evidence>
<organism evidence="16 17">
    <name type="scientific">Pycnococcus provasolii</name>
    <dbReference type="NCBI Taxonomy" id="41880"/>
    <lineage>
        <taxon>Eukaryota</taxon>
        <taxon>Viridiplantae</taxon>
        <taxon>Chlorophyta</taxon>
        <taxon>Pseudoscourfieldiophyceae</taxon>
        <taxon>Pseudoscourfieldiales</taxon>
        <taxon>Pycnococcaceae</taxon>
        <taxon>Pycnococcus</taxon>
    </lineage>
</organism>
<evidence type="ECO:0000256" key="12">
    <source>
        <dbReference type="SAM" id="MobiDB-lite"/>
    </source>
</evidence>
<evidence type="ECO:0000256" key="7">
    <source>
        <dbReference type="ARBA" id="ARBA00022786"/>
    </source>
</evidence>
<dbReference type="Pfam" id="PF02845">
    <property type="entry name" value="CUE"/>
    <property type="match status" value="1"/>
</dbReference>
<keyword evidence="6 11" id="KW-0863">Zinc-finger</keyword>
<feature type="domain" description="RING-type" evidence="14">
    <location>
        <begin position="315"/>
        <end position="379"/>
    </location>
</feature>
<dbReference type="GO" id="GO:0000151">
    <property type="term" value="C:ubiquitin ligase complex"/>
    <property type="evidence" value="ECO:0007669"/>
    <property type="project" value="TreeGrafter"/>
</dbReference>
<dbReference type="GO" id="GO:0061630">
    <property type="term" value="F:ubiquitin protein ligase activity"/>
    <property type="evidence" value="ECO:0007669"/>
    <property type="project" value="TreeGrafter"/>
</dbReference>
<sequence>MVYLFFNGGGGRRHGGHGGGGGGGGGGGHAPAVVGGPGAPRGAPGPPGSSAGNFTTVGNITATINMNVHLPGTFGTLSSAETKHALERTLHHVLCKCALLGCLSTAPTLGAVVVWMLWFTAVGFLKLVSGLAYDRFEALHQQHPTFMPTNAEAPRVKQQLVRLLITVLIVNGALSSIAASVWPTMGASTSLLLLFDNAMVLLDTAQALVHCSLALWEDTQTTDVVESRRRYVRYVDLSADAGAAALTCMHYFHLWLLRGVGLQLFDVVLLVHLRSLIVSLKETVHKYRSFQRALNASVCYPEATEEELQKYDDLCAICREPLPTVAGGGAKKLPVCGHIFHGGCLRLWIEHQQQSSRASADQTRGQPRPAVNASCPVCRAPVEVQAADPQPPAPAVVPAAQVVMDDRAVRGNETAADENNIVSAITLAANALAWMSQGAMHPGEHVGGHHHNHTREMDTMVARVREVLPHVQHELVVADLMRTRDPALTINRLLEML</sequence>
<gene>
    <name evidence="16" type="ORF">PPROV_000626300</name>
</gene>
<keyword evidence="3" id="KW-0808">Transferase</keyword>
<evidence type="ECO:0000256" key="3">
    <source>
        <dbReference type="ARBA" id="ARBA00022679"/>
    </source>
</evidence>
<dbReference type="PANTHER" id="PTHR15067">
    <property type="entry name" value="E3 UBIQUITIN-PROTEIN LIGASE RNF8"/>
    <property type="match status" value="1"/>
</dbReference>
<dbReference type="GO" id="GO:0006511">
    <property type="term" value="P:ubiquitin-dependent protein catabolic process"/>
    <property type="evidence" value="ECO:0007669"/>
    <property type="project" value="TreeGrafter"/>
</dbReference>
<feature type="domain" description="CUE" evidence="15">
    <location>
        <begin position="456"/>
        <end position="497"/>
    </location>
</feature>
<name>A0A830HPZ6_9CHLO</name>
<evidence type="ECO:0000259" key="14">
    <source>
        <dbReference type="PROSITE" id="PS50089"/>
    </source>
</evidence>
<dbReference type="InterPro" id="IPR003892">
    <property type="entry name" value="CUE"/>
</dbReference>
<dbReference type="SMART" id="SM00184">
    <property type="entry name" value="RING"/>
    <property type="match status" value="1"/>
</dbReference>
<feature type="compositionally biased region" description="Gly residues" evidence="12">
    <location>
        <begin position="17"/>
        <end position="39"/>
    </location>
</feature>
<dbReference type="AlphaFoldDB" id="A0A830HPZ6"/>
<dbReference type="GO" id="GO:0005829">
    <property type="term" value="C:cytosol"/>
    <property type="evidence" value="ECO:0007669"/>
    <property type="project" value="TreeGrafter"/>
</dbReference>
<dbReference type="GO" id="GO:0008270">
    <property type="term" value="F:zinc ion binding"/>
    <property type="evidence" value="ECO:0007669"/>
    <property type="project" value="UniProtKB-KW"/>
</dbReference>
<evidence type="ECO:0000256" key="5">
    <source>
        <dbReference type="ARBA" id="ARBA00022723"/>
    </source>
</evidence>
<keyword evidence="9 13" id="KW-1133">Transmembrane helix</keyword>
<comment type="pathway">
    <text evidence="2">Protein modification; protein ubiquitination.</text>
</comment>
<evidence type="ECO:0000256" key="4">
    <source>
        <dbReference type="ARBA" id="ARBA00022692"/>
    </source>
</evidence>